<evidence type="ECO:0000256" key="4">
    <source>
        <dbReference type="ARBA" id="ARBA00022691"/>
    </source>
</evidence>
<dbReference type="VEuPathDB" id="HostDB:ENSMFAG00000039393"/>
<proteinExistence type="inferred from homology"/>
<reference evidence="9 10" key="1">
    <citation type="submission" date="2013-03" db="EMBL/GenBank/DDBJ databases">
        <authorList>
            <person name="Warren W."/>
            <person name="Wilson R.K."/>
        </authorList>
    </citation>
    <scope>NUCLEOTIDE SEQUENCE</scope>
</reference>
<name>A0A2K5X3F4_MACFA</name>
<dbReference type="Ensembl" id="ENSMFAT00000018311.2">
    <property type="protein sequence ID" value="ENSMFAP00000044019.2"/>
    <property type="gene ID" value="ENSMFAG00000037638.2"/>
</dbReference>
<keyword evidence="2 7" id="KW-0489">Methyltransferase</keyword>
<dbReference type="Bgee" id="ENSMFAG00000037638">
    <property type="expression patterns" value="Expressed in thymus and 13 other cell types or tissues"/>
</dbReference>
<dbReference type="InterPro" id="IPR049560">
    <property type="entry name" value="MeTrfase_RsmB-F_NOP2_cat"/>
</dbReference>
<keyword evidence="10" id="KW-1185">Reference proteome</keyword>
<keyword evidence="3 7" id="KW-0808">Transferase</keyword>
<dbReference type="InterPro" id="IPR023267">
    <property type="entry name" value="RCMT"/>
</dbReference>
<sequence length="345" mass="38930">MEQMPGNIFYYCCMPCKDGLHIHHFSLLWNSTDVPQADGVIIRSTKKILTSPSCWQYAVLLNRFNYPFELEKELHLKGYHTLFQGSLPNYPKSMKCYLSRTPGRIPSERHQIGNLKKYYLLNAASLLPVLALELRDGEKVLDLCAAPGGKSIALLQCACPGYLHCNEYDSLRLKWLRQTLESFIPQPLINVIKVSELDGRKMGDAQPEMFDKVLVDAPCSNDRSWLFSSDSQKASCRISQRRNLPLLQIELLRSAIKALRPGGILVYSTCTLSKAENQDVISEILNSHSNIMPMDIKGIARTCSHDFTFSPTGQECGLLVIPDKGKAWGPMYVAKLKKSWSTGKW</sequence>
<accession>A0A2K5X3F4</accession>
<feature type="binding site" evidence="7">
    <location>
        <position position="198"/>
    </location>
    <ligand>
        <name>S-adenosyl-L-methionine</name>
        <dbReference type="ChEBI" id="CHEBI:59789"/>
    </ligand>
</feature>
<protein>
    <submittedName>
        <fullName evidence="9">NOP2/Sun RNA methyltransferase 3</fullName>
    </submittedName>
</protein>
<dbReference type="GO" id="GO:0070129">
    <property type="term" value="P:regulation of mitochondrial translation"/>
    <property type="evidence" value="ECO:0007669"/>
    <property type="project" value="Ensembl"/>
</dbReference>
<feature type="binding site" evidence="7">
    <location>
        <position position="167"/>
    </location>
    <ligand>
        <name>S-adenosyl-L-methionine</name>
        <dbReference type="ChEBI" id="CHEBI:59789"/>
    </ligand>
</feature>
<comment type="similarity">
    <text evidence="7">Belongs to the class I-like SAM-binding methyltransferase superfamily. RsmB/NOP family.</text>
</comment>
<organism evidence="9 10">
    <name type="scientific">Macaca fascicularis</name>
    <name type="common">Crab-eating macaque</name>
    <name type="synonym">Cynomolgus monkey</name>
    <dbReference type="NCBI Taxonomy" id="9541"/>
    <lineage>
        <taxon>Eukaryota</taxon>
        <taxon>Metazoa</taxon>
        <taxon>Chordata</taxon>
        <taxon>Craniata</taxon>
        <taxon>Vertebrata</taxon>
        <taxon>Euteleostomi</taxon>
        <taxon>Mammalia</taxon>
        <taxon>Eutheria</taxon>
        <taxon>Euarchontoglires</taxon>
        <taxon>Primates</taxon>
        <taxon>Haplorrhini</taxon>
        <taxon>Catarrhini</taxon>
        <taxon>Cercopithecidae</taxon>
        <taxon>Cercopithecinae</taxon>
        <taxon>Macaca</taxon>
    </lineage>
</organism>
<evidence type="ECO:0000256" key="6">
    <source>
        <dbReference type="ARBA" id="ARBA00023128"/>
    </source>
</evidence>
<dbReference type="PANTHER" id="PTHR22808:SF8">
    <property type="entry name" value="TRNA (CYTOSINE(34)-C(5))-METHYLTRANSFERASE, MITOCHONDRIAL"/>
    <property type="match status" value="1"/>
</dbReference>
<dbReference type="InterPro" id="IPR001678">
    <property type="entry name" value="MeTrfase_RsmB-F_NOP2_dom"/>
</dbReference>
<dbReference type="PRINTS" id="PR02008">
    <property type="entry name" value="RCMTFAMILY"/>
</dbReference>
<dbReference type="GeneTree" id="ENSGT00940000153665"/>
<reference evidence="9" key="2">
    <citation type="submission" date="2025-08" db="UniProtKB">
        <authorList>
            <consortium name="Ensembl"/>
        </authorList>
    </citation>
    <scope>IDENTIFICATION</scope>
</reference>
<dbReference type="PANTHER" id="PTHR22808">
    <property type="entry name" value="NCL1 YEAST -RELATED NOL1/NOP2/FMU SUN DOMAIN-CONTAINING"/>
    <property type="match status" value="1"/>
</dbReference>
<keyword evidence="4 7" id="KW-0949">S-adenosyl-L-methionine</keyword>
<evidence type="ECO:0000313" key="9">
    <source>
        <dbReference type="Ensembl" id="ENSMFAP00000044019.2"/>
    </source>
</evidence>
<keyword evidence="6" id="KW-0496">Mitochondrion</keyword>
<reference evidence="9" key="3">
    <citation type="submission" date="2025-09" db="UniProtKB">
        <authorList>
            <consortium name="Ensembl"/>
        </authorList>
    </citation>
    <scope>IDENTIFICATION</scope>
</reference>
<evidence type="ECO:0000256" key="3">
    <source>
        <dbReference type="ARBA" id="ARBA00022679"/>
    </source>
</evidence>
<dbReference type="CDD" id="cd02440">
    <property type="entry name" value="AdoMet_MTases"/>
    <property type="match status" value="1"/>
</dbReference>
<feature type="binding site" evidence="7">
    <location>
        <position position="216"/>
    </location>
    <ligand>
        <name>S-adenosyl-L-methionine</name>
        <dbReference type="ChEBI" id="CHEBI:59789"/>
    </ligand>
</feature>
<dbReference type="GO" id="GO:0005762">
    <property type="term" value="C:mitochondrial large ribosomal subunit"/>
    <property type="evidence" value="ECO:0007669"/>
    <property type="project" value="TreeGrafter"/>
</dbReference>
<evidence type="ECO:0000256" key="5">
    <source>
        <dbReference type="ARBA" id="ARBA00022884"/>
    </source>
</evidence>
<evidence type="ECO:0000256" key="2">
    <source>
        <dbReference type="ARBA" id="ARBA00022603"/>
    </source>
</evidence>
<dbReference type="STRING" id="9541.ENSMFAP00000044019"/>
<dbReference type="GeneID" id="102137191"/>
<dbReference type="InterPro" id="IPR029063">
    <property type="entry name" value="SAM-dependent_MTases_sf"/>
</dbReference>
<feature type="active site" description="Nucleophile" evidence="7">
    <location>
        <position position="270"/>
    </location>
</feature>
<dbReference type="Gene3D" id="3.40.50.150">
    <property type="entry name" value="Vaccinia Virus protein VP39"/>
    <property type="match status" value="1"/>
</dbReference>
<dbReference type="GO" id="GO:0031167">
    <property type="term" value="P:rRNA methylation"/>
    <property type="evidence" value="ECO:0007669"/>
    <property type="project" value="TreeGrafter"/>
</dbReference>
<evidence type="ECO:0000259" key="8">
    <source>
        <dbReference type="PROSITE" id="PS51686"/>
    </source>
</evidence>
<dbReference type="FunFam" id="3.40.50.150:FF:000055">
    <property type="entry name" value="5-methylcytosine rRNA methyltransferase NSUN4"/>
    <property type="match status" value="1"/>
</dbReference>
<dbReference type="Proteomes" id="UP000233100">
    <property type="component" value="Chromosome 2"/>
</dbReference>
<dbReference type="GO" id="GO:0002127">
    <property type="term" value="P:tRNA wobble base cytosine methylation"/>
    <property type="evidence" value="ECO:0007669"/>
    <property type="project" value="Ensembl"/>
</dbReference>
<evidence type="ECO:0000256" key="7">
    <source>
        <dbReference type="PROSITE-ProRule" id="PRU01023"/>
    </source>
</evidence>
<dbReference type="SUPFAM" id="SSF53335">
    <property type="entry name" value="S-adenosyl-L-methionine-dependent methyltransferases"/>
    <property type="match status" value="1"/>
</dbReference>
<feature type="binding site" evidence="7">
    <location>
        <begin position="144"/>
        <end position="150"/>
    </location>
    <ligand>
        <name>S-adenosyl-L-methionine</name>
        <dbReference type="ChEBI" id="CHEBI:59789"/>
    </ligand>
</feature>
<evidence type="ECO:0000313" key="10">
    <source>
        <dbReference type="Proteomes" id="UP000233100"/>
    </source>
</evidence>
<dbReference type="RefSeq" id="XP_045241267.1">
    <property type="nucleotide sequence ID" value="XM_045385332.2"/>
</dbReference>
<feature type="domain" description="SAM-dependent MTase RsmB/NOP-type" evidence="8">
    <location>
        <begin position="49"/>
        <end position="339"/>
    </location>
</feature>
<keyword evidence="5 7" id="KW-0694">RNA-binding</keyword>
<comment type="subcellular location">
    <subcellularLocation>
        <location evidence="1">Mitochondrion</location>
    </subcellularLocation>
</comment>
<gene>
    <name evidence="9" type="primary">NSUN3</name>
</gene>
<dbReference type="CTD" id="63899"/>
<dbReference type="GO" id="GO:0003723">
    <property type="term" value="F:RNA binding"/>
    <property type="evidence" value="ECO:0007669"/>
    <property type="project" value="UniProtKB-UniRule"/>
</dbReference>
<dbReference type="AlphaFoldDB" id="A0A2K5X3F4"/>
<dbReference type="PROSITE" id="PS51686">
    <property type="entry name" value="SAM_MT_RSMB_NOP"/>
    <property type="match status" value="1"/>
</dbReference>
<evidence type="ECO:0000256" key="1">
    <source>
        <dbReference type="ARBA" id="ARBA00004173"/>
    </source>
</evidence>
<dbReference type="Pfam" id="PF01189">
    <property type="entry name" value="Methyltr_RsmB-F"/>
    <property type="match status" value="1"/>
</dbReference>
<dbReference type="GO" id="GO:0016428">
    <property type="term" value="F:tRNA (cytidine-5-)-methyltransferase activity"/>
    <property type="evidence" value="ECO:0007669"/>
    <property type="project" value="Ensembl"/>
</dbReference>